<dbReference type="RefSeq" id="WP_394402344.1">
    <property type="nucleotide sequence ID" value="NZ_JBIGHW010000034.1"/>
</dbReference>
<protein>
    <recommendedName>
        <fullName evidence="4">DUF3304 domain-containing protein</fullName>
    </recommendedName>
</protein>
<evidence type="ECO:0008006" key="4">
    <source>
        <dbReference type="Google" id="ProtNLM"/>
    </source>
</evidence>
<organism evidence="2 3">
    <name type="scientific">Pelomonas margarita</name>
    <dbReference type="NCBI Taxonomy" id="3299031"/>
    <lineage>
        <taxon>Bacteria</taxon>
        <taxon>Pseudomonadati</taxon>
        <taxon>Pseudomonadota</taxon>
        <taxon>Betaproteobacteria</taxon>
        <taxon>Burkholderiales</taxon>
        <taxon>Sphaerotilaceae</taxon>
        <taxon>Roseateles</taxon>
    </lineage>
</organism>
<dbReference type="EMBL" id="JBIGHW010000034">
    <property type="protein sequence ID" value="MFG6443561.1"/>
    <property type="molecule type" value="Genomic_DNA"/>
</dbReference>
<accession>A0ABW7FQD5</accession>
<dbReference type="Proteomes" id="UP001606301">
    <property type="component" value="Unassembled WGS sequence"/>
</dbReference>
<comment type="caution">
    <text evidence="2">The sequence shown here is derived from an EMBL/GenBank/DDBJ whole genome shotgun (WGS) entry which is preliminary data.</text>
</comment>
<proteinExistence type="predicted"/>
<evidence type="ECO:0000256" key="1">
    <source>
        <dbReference type="SAM" id="SignalP"/>
    </source>
</evidence>
<feature type="chain" id="PRO_5045930795" description="DUF3304 domain-containing protein" evidence="1">
    <location>
        <begin position="19"/>
        <end position="208"/>
    </location>
</feature>
<keyword evidence="1" id="KW-0732">Signal</keyword>
<evidence type="ECO:0000313" key="3">
    <source>
        <dbReference type="Proteomes" id="UP001606301"/>
    </source>
</evidence>
<keyword evidence="3" id="KW-1185">Reference proteome</keyword>
<name>A0ABW7FQD5_9BURK</name>
<reference evidence="2 3" key="1">
    <citation type="submission" date="2024-08" db="EMBL/GenBank/DDBJ databases">
        <authorList>
            <person name="Lu H."/>
        </authorList>
    </citation>
    <scope>NUCLEOTIDE SEQUENCE [LARGE SCALE GENOMIC DNA]</scope>
    <source>
        <strain evidence="2 3">LKC17W</strain>
    </source>
</reference>
<evidence type="ECO:0000313" key="2">
    <source>
        <dbReference type="EMBL" id="MFG6443561.1"/>
    </source>
</evidence>
<feature type="signal peptide" evidence="1">
    <location>
        <begin position="1"/>
        <end position="18"/>
    </location>
</feature>
<gene>
    <name evidence="2" type="ORF">ACG0Z3_22995</name>
</gene>
<sequence>MKHLALCVLTAAVCSACANGGTSSQGRRIGTGLVVEYGLAHSGVEPKAGLQAMSDKGARLFGGMMEGWYGGASTNSYIAGHLPKTVRVTWRTDTVPGQRFTTGRVIGDYLIEVDKRVPDEVIRYANAGPGRALRLVFRIKDDGVLFGWDVEEVVSHPAGGSGLVYAMRGGDVPCYDLPRVANASQNCTEGPLEKAAWFNPQWIRGRKS</sequence>